<dbReference type="EMBL" id="RSCK01000001">
    <property type="protein sequence ID" value="RUT14570.1"/>
    <property type="molecule type" value="Genomic_DNA"/>
</dbReference>
<keyword evidence="2" id="KW-1185">Reference proteome</keyword>
<gene>
    <name evidence="1" type="ORF">DSM107010_01160</name>
</gene>
<dbReference type="RefSeq" id="WP_106168023.1">
    <property type="nucleotide sequence ID" value="NZ_JAVKZF010000005.1"/>
</dbReference>
<comment type="caution">
    <text evidence="1">The sequence shown here is derived from an EMBL/GenBank/DDBJ whole genome shotgun (WGS) entry which is preliminary data.</text>
</comment>
<protein>
    <recommendedName>
        <fullName evidence="3">Prevent-host-death protein</fullName>
    </recommendedName>
</protein>
<reference evidence="1 2" key="1">
    <citation type="journal article" date="2019" name="Genome Biol. Evol.">
        <title>Day and night: Metabolic profiles and evolutionary relationships of six axenic non-marine cyanobacteria.</title>
        <authorList>
            <person name="Will S.E."/>
            <person name="Henke P."/>
            <person name="Boedeker C."/>
            <person name="Huang S."/>
            <person name="Brinkmann H."/>
            <person name="Rohde M."/>
            <person name="Jarek M."/>
            <person name="Friedl T."/>
            <person name="Seufert S."/>
            <person name="Schumacher M."/>
            <person name="Overmann J."/>
            <person name="Neumann-Schaal M."/>
            <person name="Petersen J."/>
        </authorList>
    </citation>
    <scope>NUCLEOTIDE SEQUENCE [LARGE SCALE GENOMIC DNA]</scope>
    <source>
        <strain evidence="1 2">SAG 39.79</strain>
    </source>
</reference>
<evidence type="ECO:0000313" key="2">
    <source>
        <dbReference type="Proteomes" id="UP000282574"/>
    </source>
</evidence>
<evidence type="ECO:0008006" key="3">
    <source>
        <dbReference type="Google" id="ProtNLM"/>
    </source>
</evidence>
<organism evidence="1 2">
    <name type="scientific">Chroococcidiopsis cubana SAG 39.79</name>
    <dbReference type="NCBI Taxonomy" id="388085"/>
    <lineage>
        <taxon>Bacteria</taxon>
        <taxon>Bacillati</taxon>
        <taxon>Cyanobacteriota</taxon>
        <taxon>Cyanophyceae</taxon>
        <taxon>Chroococcidiopsidales</taxon>
        <taxon>Chroococcidiopsidaceae</taxon>
        <taxon>Chroococcidiopsis</taxon>
    </lineage>
</organism>
<dbReference type="Proteomes" id="UP000282574">
    <property type="component" value="Unassembled WGS sequence"/>
</dbReference>
<proteinExistence type="predicted"/>
<accession>A0AB37USV2</accession>
<evidence type="ECO:0000313" key="1">
    <source>
        <dbReference type="EMBL" id="RUT14570.1"/>
    </source>
</evidence>
<name>A0AB37USV2_9CYAN</name>
<sequence>MKSVGIREFRDKASHYLASDEAIAVKRHGKIVGFYLPVRESEEGEVQAALMRLSRTVETALAQSGWDEEKLSQALDLSQPE</sequence>
<dbReference type="AlphaFoldDB" id="A0AB37USV2"/>